<dbReference type="OrthoDB" id="2570975at2759"/>
<dbReference type="GeneID" id="36332294"/>
<evidence type="ECO:0000313" key="1">
    <source>
        <dbReference type="EMBL" id="OSX56860.1"/>
    </source>
</evidence>
<evidence type="ECO:0000313" key="2">
    <source>
        <dbReference type="Proteomes" id="UP000194127"/>
    </source>
</evidence>
<dbReference type="EMBL" id="KZ110611">
    <property type="protein sequence ID" value="OSX56860.1"/>
    <property type="molecule type" value="Genomic_DNA"/>
</dbReference>
<gene>
    <name evidence="1" type="ORF">POSPLADRAFT_1158670</name>
</gene>
<name>A0A1X6MKF8_9APHY</name>
<accession>A0A1X6MKF8</accession>
<protein>
    <submittedName>
        <fullName evidence="1">Uncharacterized protein</fullName>
    </submittedName>
</protein>
<dbReference type="Proteomes" id="UP000194127">
    <property type="component" value="Unassembled WGS sequence"/>
</dbReference>
<sequence>MAHKKLETRPCNSNAKALANCRRHVRSAKERAYKPMSRAQKDDKVLEDDVVTYHCPPVLPPGWSEIAYRQKHFTYDELSPKDMEYFEYYYPGRKEQKLERLEQALKEVPRPYLLRALASIGNSLKFASYPVQPVEFEKGGFEDWLCQESLNVDIRLPKTLISDPDDLPANMPTHYVAVYGACAAPPRFKSELQPSGRRIQLFPVHAIVLFTYCKRLPKFPRRKPRVVGEWPDDSSLVLVRFPVVSISVDIDCDPYPLLQYLSSLDRDLLLHLCLDIGEHLNCPRDNPPATVYPQSRKEPSHAERVAYYAKRMVDVHEWDLRRMLWSMYTIEGLHRNAVCLAVDEAGFWETIALAREVCLVAIKMHEALYHQWQPVGEGPLSAALAEAPNQLPLAGTMICVPLEKSRKHSAKSPAKALSSSRHFVHSAKQQAYWPRDPPAVQEAPLREDSEASQKREVIVWKIPSTPSTDSYPGVSFLPRATRPRPFQPLPALDGYYADCDGVSRAYVLRALASIGPRLLTVVNRYTFSLKLPVDDFPNNIPPQADLCILEEDLPYIPTHYFAVYSPPESTDPDLPDEQKASLEADEQRARLEGGERSIILYAVHDIVFISHCARLPALPTPKRTLMGERVPTDKWPETTWYRIPVVPVLAKDDFFYQVLCYLYDLHQDTLLDWLVPGFDPRPPPRPPVNEPFADMPSRKQVPRAERVAHFTKTILRHFMGDVGALVGNMDRIKSTFGLPGITFGGLGIVLCRASLVCLRTTRGSTNLPDVGVIGAPFASEMPSPNLSMERERRRIFSGVTGDGAAMLANCDPYIVCGRERRREALSEESEGDGDGDGAMRFALLLYGATRRAAALPIVSSFAPVSSHSSVTSSCEGVIDTGDEEKNAVPISRDWLREWDVEGLSRSLSRSTRLADMIGPPRATVYRFLGVGLTLACRTAGLFGGGRDVGLAPGEVVRGRPVGDKLVEGSPCEGRPEIDMWRDLVAEVIEDGGELVGENAPWPSMGKRVRGVREDNAGALTGGGLMDARILGGVDVGLIVIFCEIERTATADVVDGARAMAAALREGPEDRLPGEPALNVIHALLQSAHMPYCPLLKLLKPLHDPGARLVKEKTSLGRGIALVTPRGLAECQGHHDDGGSETMV</sequence>
<keyword evidence="2" id="KW-1185">Reference proteome</keyword>
<proteinExistence type="predicted"/>
<reference evidence="1 2" key="1">
    <citation type="submission" date="2017-04" db="EMBL/GenBank/DDBJ databases">
        <title>Genome Sequence of the Model Brown-Rot Fungus Postia placenta SB12.</title>
        <authorList>
            <consortium name="DOE Joint Genome Institute"/>
            <person name="Gaskell J."/>
            <person name="Kersten P."/>
            <person name="Larrondo L.F."/>
            <person name="Canessa P."/>
            <person name="Martinez D."/>
            <person name="Hibbett D."/>
            <person name="Schmoll M."/>
            <person name="Kubicek C.P."/>
            <person name="Martinez A.T."/>
            <person name="Yadav J."/>
            <person name="Master E."/>
            <person name="Magnuson J.K."/>
            <person name="James T."/>
            <person name="Yaver D."/>
            <person name="Berka R."/>
            <person name="Labutti K."/>
            <person name="Lipzen A."/>
            <person name="Aerts A."/>
            <person name="Barry K."/>
            <person name="Henrissat B."/>
            <person name="Blanchette R."/>
            <person name="Grigoriev I."/>
            <person name="Cullen D."/>
        </authorList>
    </citation>
    <scope>NUCLEOTIDE SEQUENCE [LARGE SCALE GENOMIC DNA]</scope>
    <source>
        <strain evidence="1 2">MAD-698-R-SB12</strain>
    </source>
</reference>
<organism evidence="1 2">
    <name type="scientific">Postia placenta MAD-698-R-SB12</name>
    <dbReference type="NCBI Taxonomy" id="670580"/>
    <lineage>
        <taxon>Eukaryota</taxon>
        <taxon>Fungi</taxon>
        <taxon>Dikarya</taxon>
        <taxon>Basidiomycota</taxon>
        <taxon>Agaricomycotina</taxon>
        <taxon>Agaricomycetes</taxon>
        <taxon>Polyporales</taxon>
        <taxon>Adustoporiaceae</taxon>
        <taxon>Rhodonia</taxon>
    </lineage>
</organism>
<dbReference type="RefSeq" id="XP_024333654.1">
    <property type="nucleotide sequence ID" value="XM_024487345.1"/>
</dbReference>
<dbReference type="AlphaFoldDB" id="A0A1X6MKF8"/>